<accession>A0ABQ8MDR0</accession>
<evidence type="ECO:0000313" key="2">
    <source>
        <dbReference type="Proteomes" id="UP000830375"/>
    </source>
</evidence>
<comment type="caution">
    <text evidence="1">The sequence shown here is derived from an EMBL/GenBank/DDBJ whole genome shotgun (WGS) entry which is preliminary data.</text>
</comment>
<gene>
    <name evidence="1" type="ORF">H4Q32_027632</name>
</gene>
<proteinExistence type="predicted"/>
<keyword evidence="2" id="KW-1185">Reference proteome</keyword>
<reference evidence="1 2" key="1">
    <citation type="submission" date="2022-01" db="EMBL/GenBank/DDBJ databases">
        <title>A high-quality chromosome-level genome assembly of rohu carp, Labeo rohita.</title>
        <authorList>
            <person name="Arick M.A. II"/>
            <person name="Hsu C.-Y."/>
            <person name="Magbanua Z."/>
            <person name="Pechanova O."/>
            <person name="Grover C."/>
            <person name="Miller E."/>
            <person name="Thrash A."/>
            <person name="Ezzel L."/>
            <person name="Alam S."/>
            <person name="Benzie J."/>
            <person name="Hamilton M."/>
            <person name="Karsi A."/>
            <person name="Lawrence M.L."/>
            <person name="Peterson D.G."/>
        </authorList>
    </citation>
    <scope>NUCLEOTIDE SEQUENCE [LARGE SCALE GENOMIC DNA]</scope>
    <source>
        <strain evidence="2">BAU-BD-2019</strain>
        <tissue evidence="1">Blood</tissue>
    </source>
</reference>
<sequence length="83" mass="9895">MERYKRRWNLRINGLLEKFDEDPRREVGGLIDRGLKFVKDLTREDRNAQAALWPQIEQARKEGKKAFFRGPHGFIEGRRINVT</sequence>
<protein>
    <submittedName>
        <fullName evidence="1">Para-Rep C10</fullName>
    </submittedName>
</protein>
<dbReference type="EMBL" id="JACTAM010000009">
    <property type="protein sequence ID" value="KAI2661030.1"/>
    <property type="molecule type" value="Genomic_DNA"/>
</dbReference>
<organism evidence="1 2">
    <name type="scientific">Labeo rohita</name>
    <name type="common">Indian major carp</name>
    <name type="synonym">Cyprinus rohita</name>
    <dbReference type="NCBI Taxonomy" id="84645"/>
    <lineage>
        <taxon>Eukaryota</taxon>
        <taxon>Metazoa</taxon>
        <taxon>Chordata</taxon>
        <taxon>Craniata</taxon>
        <taxon>Vertebrata</taxon>
        <taxon>Euteleostomi</taxon>
        <taxon>Actinopterygii</taxon>
        <taxon>Neopterygii</taxon>
        <taxon>Teleostei</taxon>
        <taxon>Ostariophysi</taxon>
        <taxon>Cypriniformes</taxon>
        <taxon>Cyprinidae</taxon>
        <taxon>Labeoninae</taxon>
        <taxon>Labeonini</taxon>
        <taxon>Labeo</taxon>
    </lineage>
</organism>
<name>A0ABQ8MDR0_LABRO</name>
<evidence type="ECO:0000313" key="1">
    <source>
        <dbReference type="EMBL" id="KAI2661030.1"/>
    </source>
</evidence>
<dbReference type="Proteomes" id="UP000830375">
    <property type="component" value="Unassembled WGS sequence"/>
</dbReference>